<comment type="caution">
    <text evidence="4">The sequence shown here is derived from an EMBL/GenBank/DDBJ whole genome shotgun (WGS) entry which is preliminary data.</text>
</comment>
<evidence type="ECO:0000313" key="5">
    <source>
        <dbReference type="Proteomes" id="UP000800235"/>
    </source>
</evidence>
<evidence type="ECO:0000256" key="2">
    <source>
        <dbReference type="ARBA" id="ARBA00023125"/>
    </source>
</evidence>
<dbReference type="GO" id="GO:0005634">
    <property type="term" value="C:nucleus"/>
    <property type="evidence" value="ECO:0007669"/>
    <property type="project" value="UniProtKB-SubCell"/>
</dbReference>
<evidence type="ECO:0000256" key="3">
    <source>
        <dbReference type="ARBA" id="ARBA00023242"/>
    </source>
</evidence>
<proteinExistence type="predicted"/>
<dbReference type="SUPFAM" id="SSF46689">
    <property type="entry name" value="Homeodomain-like"/>
    <property type="match status" value="1"/>
</dbReference>
<sequence>MQRVIPKMSSPWSRQSHCTTVDRQLSDAQGTIRDLQANHHSVQAVRRLTMDLRRQTRRLAPIARKGCKPWTQQSPRYAERETITPKEICVLIQANDNELSKNEKAPANSWADTASALPDRLRQSIQECARRKYTNVMKHSGWNSEEEEEVREAYALYPRKWKLIGKAVEAFGFPMVMGGNPTHLHHDQV</sequence>
<gene>
    <name evidence="4" type="ORF">EJ08DRAFT_499178</name>
</gene>
<accession>A0A9P4U2R5</accession>
<dbReference type="EMBL" id="MU007017">
    <property type="protein sequence ID" value="KAF2434288.1"/>
    <property type="molecule type" value="Genomic_DNA"/>
</dbReference>
<comment type="subcellular location">
    <subcellularLocation>
        <location evidence="1">Nucleus</location>
    </subcellularLocation>
</comment>
<dbReference type="GO" id="GO:0000976">
    <property type="term" value="F:transcription cis-regulatory region binding"/>
    <property type="evidence" value="ECO:0007669"/>
    <property type="project" value="TreeGrafter"/>
</dbReference>
<evidence type="ECO:0008006" key="6">
    <source>
        <dbReference type="Google" id="ProtNLM"/>
    </source>
</evidence>
<dbReference type="AlphaFoldDB" id="A0A9P4U2R5"/>
<keyword evidence="2" id="KW-0238">DNA-binding</keyword>
<dbReference type="GO" id="GO:0003700">
    <property type="term" value="F:DNA-binding transcription factor activity"/>
    <property type="evidence" value="ECO:0007669"/>
    <property type="project" value="TreeGrafter"/>
</dbReference>
<keyword evidence="5" id="KW-1185">Reference proteome</keyword>
<keyword evidence="3" id="KW-0539">Nucleus</keyword>
<dbReference type="PANTHER" id="PTHR46380:SF2">
    <property type="entry name" value="CYCLIN-D-BINDING MYB-LIKE TRANSCRIPTION FACTOR 1"/>
    <property type="match status" value="1"/>
</dbReference>
<organism evidence="4 5">
    <name type="scientific">Tothia fuscella</name>
    <dbReference type="NCBI Taxonomy" id="1048955"/>
    <lineage>
        <taxon>Eukaryota</taxon>
        <taxon>Fungi</taxon>
        <taxon>Dikarya</taxon>
        <taxon>Ascomycota</taxon>
        <taxon>Pezizomycotina</taxon>
        <taxon>Dothideomycetes</taxon>
        <taxon>Pleosporomycetidae</taxon>
        <taxon>Venturiales</taxon>
        <taxon>Cylindrosympodiaceae</taxon>
        <taxon>Tothia</taxon>
    </lineage>
</organism>
<dbReference type="PANTHER" id="PTHR46380">
    <property type="entry name" value="CYCLIN-D-BINDING MYB-LIKE TRANSCRIPTION FACTOR 1"/>
    <property type="match status" value="1"/>
</dbReference>
<dbReference type="InterPro" id="IPR009057">
    <property type="entry name" value="Homeodomain-like_sf"/>
</dbReference>
<name>A0A9P4U2R5_9PEZI</name>
<evidence type="ECO:0000313" key="4">
    <source>
        <dbReference type="EMBL" id="KAF2434288.1"/>
    </source>
</evidence>
<evidence type="ECO:0000256" key="1">
    <source>
        <dbReference type="ARBA" id="ARBA00004123"/>
    </source>
</evidence>
<reference evidence="4" key="1">
    <citation type="journal article" date="2020" name="Stud. Mycol.">
        <title>101 Dothideomycetes genomes: a test case for predicting lifestyles and emergence of pathogens.</title>
        <authorList>
            <person name="Haridas S."/>
            <person name="Albert R."/>
            <person name="Binder M."/>
            <person name="Bloem J."/>
            <person name="Labutti K."/>
            <person name="Salamov A."/>
            <person name="Andreopoulos B."/>
            <person name="Baker S."/>
            <person name="Barry K."/>
            <person name="Bills G."/>
            <person name="Bluhm B."/>
            <person name="Cannon C."/>
            <person name="Castanera R."/>
            <person name="Culley D."/>
            <person name="Daum C."/>
            <person name="Ezra D."/>
            <person name="Gonzalez J."/>
            <person name="Henrissat B."/>
            <person name="Kuo A."/>
            <person name="Liang C."/>
            <person name="Lipzen A."/>
            <person name="Lutzoni F."/>
            <person name="Magnuson J."/>
            <person name="Mondo S."/>
            <person name="Nolan M."/>
            <person name="Ohm R."/>
            <person name="Pangilinan J."/>
            <person name="Park H.-J."/>
            <person name="Ramirez L."/>
            <person name="Alfaro M."/>
            <person name="Sun H."/>
            <person name="Tritt A."/>
            <person name="Yoshinaga Y."/>
            <person name="Zwiers L.-H."/>
            <person name="Turgeon B."/>
            <person name="Goodwin S."/>
            <person name="Spatafora J."/>
            <person name="Crous P."/>
            <person name="Grigoriev I."/>
        </authorList>
    </citation>
    <scope>NUCLEOTIDE SEQUENCE</scope>
    <source>
        <strain evidence="4">CBS 130266</strain>
    </source>
</reference>
<dbReference type="InterPro" id="IPR051651">
    <property type="entry name" value="DMTF1_DNA-bind_reg"/>
</dbReference>
<dbReference type="OrthoDB" id="39591at2759"/>
<dbReference type="Proteomes" id="UP000800235">
    <property type="component" value="Unassembled WGS sequence"/>
</dbReference>
<protein>
    <recommendedName>
        <fullName evidence="6">Myb-like domain-containing protein</fullName>
    </recommendedName>
</protein>